<proteinExistence type="inferred from homology"/>
<keyword evidence="11" id="KW-1185">Reference proteome</keyword>
<feature type="transmembrane region" description="Helical" evidence="9">
    <location>
        <begin position="150"/>
        <end position="171"/>
    </location>
</feature>
<dbReference type="eggNOG" id="KOG3767">
    <property type="taxonomic scope" value="Eukaryota"/>
</dbReference>
<feature type="transmembrane region" description="Helical" evidence="9">
    <location>
        <begin position="239"/>
        <end position="259"/>
    </location>
</feature>
<dbReference type="GO" id="GO:0015075">
    <property type="term" value="F:monoatomic ion transmembrane transporter activity"/>
    <property type="evidence" value="ECO:0007669"/>
    <property type="project" value="InterPro"/>
</dbReference>
<dbReference type="Bgee" id="ENSACAG00000016888">
    <property type="expression patterns" value="Expressed in liver and 13 other cell types or tissues"/>
</dbReference>
<organism evidence="10 11">
    <name type="scientific">Anolis carolinensis</name>
    <name type="common">Green anole</name>
    <name type="synonym">American chameleon</name>
    <dbReference type="NCBI Taxonomy" id="28377"/>
    <lineage>
        <taxon>Eukaryota</taxon>
        <taxon>Metazoa</taxon>
        <taxon>Chordata</taxon>
        <taxon>Craniata</taxon>
        <taxon>Vertebrata</taxon>
        <taxon>Euteleostomi</taxon>
        <taxon>Lepidosauria</taxon>
        <taxon>Squamata</taxon>
        <taxon>Bifurcata</taxon>
        <taxon>Unidentata</taxon>
        <taxon>Episquamata</taxon>
        <taxon>Toxicofera</taxon>
        <taxon>Iguania</taxon>
        <taxon>Dactyloidae</taxon>
        <taxon>Anolis</taxon>
    </lineage>
</organism>
<dbReference type="AlphaFoldDB" id="H9GNP7"/>
<evidence type="ECO:0000256" key="6">
    <source>
        <dbReference type="ARBA" id="ARBA00022989"/>
    </source>
</evidence>
<sequence length="363" mass="40337">MDLNLEFWRSEGKTFFQRFRHWADILDPLLLLASNEKIDNAKILLLNKGEKVTESLQDKKLKEAWQLNLSSVHPGSGDTIPIALRPPAFLPLTAPLVVATSLLHRGNTQTFIWQYLFHSYIGGFTLANGNYSGTEASDDATKKTFPYKQLLVSIGAITYSACMGTLPHYLMLRYKPQSPSIQFLFRNVIPGPLTAILCAFNVTVIRSVEFENGIKVMDSKGKVVGVSQRAGEKAVKETALSRALLFGTAICIPDFMLHFLKRTSTALRNPFVWTPVRSIMMVSVLGAMIPVSFSLVPQVGKIQRNELEPEIISTTEETEFFYNSVFQLFVTSSTSPLQSSLSAVVAPSSFKVKPVTPVLLKSR</sequence>
<dbReference type="GO" id="GO:1990542">
    <property type="term" value="P:mitochondrial transmembrane transport"/>
    <property type="evidence" value="ECO:0000318"/>
    <property type="project" value="GO_Central"/>
</dbReference>
<dbReference type="Proteomes" id="UP000001646">
    <property type="component" value="Unplaced"/>
</dbReference>
<protein>
    <submittedName>
        <fullName evidence="10">Sideroflexin 4</fullName>
    </submittedName>
</protein>
<dbReference type="GO" id="GO:0022857">
    <property type="term" value="F:transmembrane transporter activity"/>
    <property type="evidence" value="ECO:0000318"/>
    <property type="project" value="GO_Central"/>
</dbReference>
<evidence type="ECO:0000256" key="3">
    <source>
        <dbReference type="ARBA" id="ARBA00022448"/>
    </source>
</evidence>
<comment type="subcellular location">
    <subcellularLocation>
        <location evidence="1">Mitochondrion membrane</location>
        <topology evidence="1">Multi-pass membrane protein</topology>
    </subcellularLocation>
</comment>
<dbReference type="GO" id="GO:0006865">
    <property type="term" value="P:amino acid transport"/>
    <property type="evidence" value="ECO:0007669"/>
    <property type="project" value="UniProtKB-KW"/>
</dbReference>
<keyword evidence="3" id="KW-0813">Transport</keyword>
<gene>
    <name evidence="10" type="primary">SFXN4</name>
</gene>
<dbReference type="Ensembl" id="ENSACAT00000016945.4">
    <property type="protein sequence ID" value="ENSACAP00000016618.3"/>
    <property type="gene ID" value="ENSACAG00000016888.4"/>
</dbReference>
<keyword evidence="7" id="KW-0496">Mitochondrion</keyword>
<dbReference type="PANTHER" id="PTHR11153:SF3">
    <property type="entry name" value="SIDEROFLEXIN-4"/>
    <property type="match status" value="1"/>
</dbReference>
<evidence type="ECO:0000256" key="8">
    <source>
        <dbReference type="ARBA" id="ARBA00023136"/>
    </source>
</evidence>
<dbReference type="PANTHER" id="PTHR11153">
    <property type="entry name" value="SIDEROFLEXIN"/>
    <property type="match status" value="1"/>
</dbReference>
<reference evidence="10" key="3">
    <citation type="submission" date="2025-09" db="UniProtKB">
        <authorList>
            <consortium name="Ensembl"/>
        </authorList>
    </citation>
    <scope>IDENTIFICATION</scope>
</reference>
<dbReference type="STRING" id="28377.ENSACAP00000016618"/>
<dbReference type="InParanoid" id="H9GNP7"/>
<evidence type="ECO:0000313" key="11">
    <source>
        <dbReference type="Proteomes" id="UP000001646"/>
    </source>
</evidence>
<dbReference type="HOGENOM" id="CLU_1786233_0_0_1"/>
<dbReference type="GO" id="GO:0005654">
    <property type="term" value="C:nucleoplasm"/>
    <property type="evidence" value="ECO:0007669"/>
    <property type="project" value="Ensembl"/>
</dbReference>
<dbReference type="GeneTree" id="ENSGT01030000234641"/>
<evidence type="ECO:0000256" key="1">
    <source>
        <dbReference type="ARBA" id="ARBA00004225"/>
    </source>
</evidence>
<accession>H9GNP7</accession>
<reference evidence="10" key="2">
    <citation type="submission" date="2025-08" db="UniProtKB">
        <authorList>
            <consortium name="Ensembl"/>
        </authorList>
    </citation>
    <scope>IDENTIFICATION</scope>
</reference>
<evidence type="ECO:0000313" key="10">
    <source>
        <dbReference type="Ensembl" id="ENSACAP00000016618.3"/>
    </source>
</evidence>
<evidence type="ECO:0000256" key="2">
    <source>
        <dbReference type="ARBA" id="ARBA00005974"/>
    </source>
</evidence>
<evidence type="ECO:0000256" key="7">
    <source>
        <dbReference type="ARBA" id="ARBA00023128"/>
    </source>
</evidence>
<keyword evidence="5" id="KW-0029">Amino-acid transport</keyword>
<evidence type="ECO:0000256" key="9">
    <source>
        <dbReference type="SAM" id="Phobius"/>
    </source>
</evidence>
<keyword evidence="6 9" id="KW-1133">Transmembrane helix</keyword>
<dbReference type="InterPro" id="IPR004686">
    <property type="entry name" value="Mtc"/>
</dbReference>
<reference evidence="10" key="1">
    <citation type="submission" date="2009-12" db="EMBL/GenBank/DDBJ databases">
        <title>The Genome Sequence of Anolis carolinensis (Green Anole Lizard).</title>
        <authorList>
            <consortium name="The Genome Sequencing Platform"/>
            <person name="Di Palma F."/>
            <person name="Alfoldi J."/>
            <person name="Heiman D."/>
            <person name="Young S."/>
            <person name="Grabherr M."/>
            <person name="Johnson J."/>
            <person name="Lander E.S."/>
            <person name="Lindblad-Toh K."/>
        </authorList>
    </citation>
    <scope>NUCLEOTIDE SEQUENCE [LARGE SCALE GENOMIC DNA]</scope>
    <source>
        <strain evidence="10">JBL SC #1</strain>
    </source>
</reference>
<keyword evidence="8 9" id="KW-0472">Membrane</keyword>
<dbReference type="GO" id="GO:0005743">
    <property type="term" value="C:mitochondrial inner membrane"/>
    <property type="evidence" value="ECO:0000318"/>
    <property type="project" value="GO_Central"/>
</dbReference>
<name>H9GNP7_ANOCA</name>
<feature type="transmembrane region" description="Helical" evidence="9">
    <location>
        <begin position="279"/>
        <end position="296"/>
    </location>
</feature>
<evidence type="ECO:0000256" key="5">
    <source>
        <dbReference type="ARBA" id="ARBA00022970"/>
    </source>
</evidence>
<evidence type="ECO:0000256" key="4">
    <source>
        <dbReference type="ARBA" id="ARBA00022692"/>
    </source>
</evidence>
<keyword evidence="4 9" id="KW-0812">Transmembrane</keyword>
<comment type="similarity">
    <text evidence="2">Belongs to the sideroflexin family.</text>
</comment>
<feature type="transmembrane region" description="Helical" evidence="9">
    <location>
        <begin position="183"/>
        <end position="205"/>
    </location>
</feature>
<dbReference type="Pfam" id="PF03820">
    <property type="entry name" value="SFXNs"/>
    <property type="match status" value="1"/>
</dbReference>